<keyword evidence="2" id="KW-0812">Transmembrane</keyword>
<feature type="transmembrane region" description="Helical" evidence="2">
    <location>
        <begin position="77"/>
        <end position="95"/>
    </location>
</feature>
<dbReference type="Gene3D" id="3.30.70.270">
    <property type="match status" value="1"/>
</dbReference>
<feature type="transmembrane region" description="Helical" evidence="2">
    <location>
        <begin position="145"/>
        <end position="163"/>
    </location>
</feature>
<dbReference type="InterPro" id="IPR029787">
    <property type="entry name" value="Nucleotide_cyclase"/>
</dbReference>
<keyword evidence="2" id="KW-0472">Membrane</keyword>
<dbReference type="InterPro" id="IPR043128">
    <property type="entry name" value="Rev_trsase/Diguanyl_cyclase"/>
</dbReference>
<dbReference type="InterPro" id="IPR050469">
    <property type="entry name" value="Diguanylate_Cyclase"/>
</dbReference>
<sequence length="369" mass="41563">MSASPPSSAWLQWLKRPFLTVFSLQGFQRRREFDGDRFEQVMVNNRRVAYRYVLMAIAVMLAPIDAHNFYAGHYIPAFAGLFLLALFLFNIVLLARDREPFLSPPTVLLMTLFLVLLSLAYGLSYNLYWIYPLLVALPVLLKTRVSVWLGILVGVVVTPFVFMRFDSSTAIIVCMSMVHTWLISAWLMFAVSEQSRRLSELAITDPLTGAFNRRHLQREARKAFKIWRSEGRPATLLLLDVDYFKDVNDSLGHDAGDRVLCSIVDIICDRTRQKDAVFRYGGEEFVALLLETGEADAIQVAEDIRTAVLAADVAPTLETTVSIGVCDVTQAKSIDHWLSQCDRALYQAKAEGRNRVVIATPGAVQGRHV</sequence>
<feature type="transmembrane region" description="Helical" evidence="2">
    <location>
        <begin position="107"/>
        <end position="125"/>
    </location>
</feature>
<dbReference type="PANTHER" id="PTHR45138:SF24">
    <property type="entry name" value="DIGUANYLATE CYCLASE DGCC-RELATED"/>
    <property type="match status" value="1"/>
</dbReference>
<dbReference type="EMBL" id="SHNN01000001">
    <property type="protein sequence ID" value="MCX2979916.1"/>
    <property type="molecule type" value="Genomic_DNA"/>
</dbReference>
<accession>A0ABT3TCB3</accession>
<dbReference type="SMART" id="SM00267">
    <property type="entry name" value="GGDEF"/>
    <property type="match status" value="1"/>
</dbReference>
<organism evidence="4 5">
    <name type="scientific">Candidatus Litorirhabdus singularis</name>
    <dbReference type="NCBI Taxonomy" id="2518993"/>
    <lineage>
        <taxon>Bacteria</taxon>
        <taxon>Pseudomonadati</taxon>
        <taxon>Pseudomonadota</taxon>
        <taxon>Gammaproteobacteria</taxon>
        <taxon>Cellvibrionales</taxon>
        <taxon>Halieaceae</taxon>
        <taxon>Candidatus Litorirhabdus</taxon>
    </lineage>
</organism>
<dbReference type="PROSITE" id="PS50887">
    <property type="entry name" value="GGDEF"/>
    <property type="match status" value="1"/>
</dbReference>
<feature type="transmembrane region" description="Helical" evidence="2">
    <location>
        <begin position="52"/>
        <end position="71"/>
    </location>
</feature>
<evidence type="ECO:0000313" key="5">
    <source>
        <dbReference type="Proteomes" id="UP001143362"/>
    </source>
</evidence>
<proteinExistence type="predicted"/>
<evidence type="ECO:0000256" key="2">
    <source>
        <dbReference type="SAM" id="Phobius"/>
    </source>
</evidence>
<dbReference type="CDD" id="cd01949">
    <property type="entry name" value="GGDEF"/>
    <property type="match status" value="1"/>
</dbReference>
<protein>
    <recommendedName>
        <fullName evidence="1">diguanylate cyclase</fullName>
        <ecNumber evidence="1">2.7.7.65</ecNumber>
    </recommendedName>
</protein>
<feature type="transmembrane region" description="Helical" evidence="2">
    <location>
        <begin position="170"/>
        <end position="189"/>
    </location>
</feature>
<feature type="domain" description="GGDEF" evidence="3">
    <location>
        <begin position="232"/>
        <end position="361"/>
    </location>
</feature>
<evidence type="ECO:0000259" key="3">
    <source>
        <dbReference type="PROSITE" id="PS50887"/>
    </source>
</evidence>
<dbReference type="InterPro" id="IPR000160">
    <property type="entry name" value="GGDEF_dom"/>
</dbReference>
<gene>
    <name evidence="4" type="ORF">EYC98_03455</name>
</gene>
<comment type="caution">
    <text evidence="4">The sequence shown here is derived from an EMBL/GenBank/DDBJ whole genome shotgun (WGS) entry which is preliminary data.</text>
</comment>
<dbReference type="SUPFAM" id="SSF55073">
    <property type="entry name" value="Nucleotide cyclase"/>
    <property type="match status" value="1"/>
</dbReference>
<evidence type="ECO:0000313" key="4">
    <source>
        <dbReference type="EMBL" id="MCX2979916.1"/>
    </source>
</evidence>
<dbReference type="Proteomes" id="UP001143362">
    <property type="component" value="Unassembled WGS sequence"/>
</dbReference>
<evidence type="ECO:0000256" key="1">
    <source>
        <dbReference type="ARBA" id="ARBA00012528"/>
    </source>
</evidence>
<dbReference type="Pfam" id="PF00990">
    <property type="entry name" value="GGDEF"/>
    <property type="match status" value="1"/>
</dbReference>
<dbReference type="PANTHER" id="PTHR45138">
    <property type="entry name" value="REGULATORY COMPONENTS OF SENSORY TRANSDUCTION SYSTEM"/>
    <property type="match status" value="1"/>
</dbReference>
<dbReference type="RefSeq" id="WP_279243901.1">
    <property type="nucleotide sequence ID" value="NZ_SHNN01000001.1"/>
</dbReference>
<keyword evidence="2" id="KW-1133">Transmembrane helix</keyword>
<name>A0ABT3TCB3_9GAMM</name>
<reference evidence="4" key="1">
    <citation type="submission" date="2019-02" db="EMBL/GenBank/DDBJ databases">
        <authorList>
            <person name="Li S.-H."/>
        </authorList>
    </citation>
    <scope>NUCLEOTIDE SEQUENCE</scope>
    <source>
        <strain evidence="4">IMCC14734</strain>
    </source>
</reference>
<dbReference type="NCBIfam" id="TIGR00254">
    <property type="entry name" value="GGDEF"/>
    <property type="match status" value="1"/>
</dbReference>
<keyword evidence="5" id="KW-1185">Reference proteome</keyword>
<dbReference type="EC" id="2.7.7.65" evidence="1"/>